<protein>
    <submittedName>
        <fullName evidence="1">ABC transporter ATP-binding protein</fullName>
    </submittedName>
</protein>
<sequence>LAEARKRAGVVLATHDRALAEQVADRTLELGAA</sequence>
<comment type="caution">
    <text evidence="1">The sequence shown here is derived from an EMBL/GenBank/DDBJ whole genome shotgun (WGS) entry which is preliminary data.</text>
</comment>
<dbReference type="AlphaFoldDB" id="A0A7V3ZZU2"/>
<organism evidence="1">
    <name type="scientific">Thermus tengchongensis</name>
    <dbReference type="NCBI Taxonomy" id="1214928"/>
    <lineage>
        <taxon>Bacteria</taxon>
        <taxon>Thermotogati</taxon>
        <taxon>Deinococcota</taxon>
        <taxon>Deinococci</taxon>
        <taxon>Thermales</taxon>
        <taxon>Thermaceae</taxon>
        <taxon>Thermus</taxon>
    </lineage>
</organism>
<dbReference type="EMBL" id="DTCX01000043">
    <property type="protein sequence ID" value="HGL49136.1"/>
    <property type="molecule type" value="Genomic_DNA"/>
</dbReference>
<accession>A0A7V3ZZU2</accession>
<dbReference type="GO" id="GO:0005524">
    <property type="term" value="F:ATP binding"/>
    <property type="evidence" value="ECO:0007669"/>
    <property type="project" value="UniProtKB-KW"/>
</dbReference>
<name>A0A7V3ZZU2_9DEIN</name>
<keyword evidence="1" id="KW-0547">Nucleotide-binding</keyword>
<proteinExistence type="predicted"/>
<keyword evidence="1" id="KW-0067">ATP-binding</keyword>
<reference evidence="1" key="1">
    <citation type="journal article" date="2020" name="mSystems">
        <title>Genome- and Community-Level Interaction Insights into Carbon Utilization and Element Cycling Functions of Hydrothermarchaeota in Hydrothermal Sediment.</title>
        <authorList>
            <person name="Zhou Z."/>
            <person name="Liu Y."/>
            <person name="Xu W."/>
            <person name="Pan J."/>
            <person name="Luo Z.H."/>
            <person name="Li M."/>
        </authorList>
    </citation>
    <scope>NUCLEOTIDE SEQUENCE [LARGE SCALE GENOMIC DNA]</scope>
    <source>
        <strain evidence="1">SpSt-679</strain>
    </source>
</reference>
<feature type="non-terminal residue" evidence="1">
    <location>
        <position position="1"/>
    </location>
</feature>
<gene>
    <name evidence="1" type="ORF">ENU54_00750</name>
</gene>
<evidence type="ECO:0000313" key="1">
    <source>
        <dbReference type="EMBL" id="HGL49136.1"/>
    </source>
</evidence>